<proteinExistence type="predicted"/>
<dbReference type="OrthoDB" id="3232876at2759"/>
<evidence type="ECO:0000313" key="2">
    <source>
        <dbReference type="EMBL" id="KAF7355526.1"/>
    </source>
</evidence>
<feature type="compositionally biased region" description="Low complexity" evidence="1">
    <location>
        <begin position="169"/>
        <end position="189"/>
    </location>
</feature>
<reference evidence="2" key="1">
    <citation type="submission" date="2020-05" db="EMBL/GenBank/DDBJ databases">
        <title>Mycena genomes resolve the evolution of fungal bioluminescence.</title>
        <authorList>
            <person name="Tsai I.J."/>
        </authorList>
    </citation>
    <scope>NUCLEOTIDE SEQUENCE</scope>
    <source>
        <strain evidence="2">160909Yilan</strain>
    </source>
</reference>
<name>A0A8H7D1C8_9AGAR</name>
<accession>A0A8H7D1C8</accession>
<feature type="region of interest" description="Disordered" evidence="1">
    <location>
        <begin position="68"/>
        <end position="146"/>
    </location>
</feature>
<protein>
    <submittedName>
        <fullName evidence="2">Uncharacterized protein</fullName>
    </submittedName>
</protein>
<organism evidence="2 3">
    <name type="scientific">Mycena sanguinolenta</name>
    <dbReference type="NCBI Taxonomy" id="230812"/>
    <lineage>
        <taxon>Eukaryota</taxon>
        <taxon>Fungi</taxon>
        <taxon>Dikarya</taxon>
        <taxon>Basidiomycota</taxon>
        <taxon>Agaricomycotina</taxon>
        <taxon>Agaricomycetes</taxon>
        <taxon>Agaricomycetidae</taxon>
        <taxon>Agaricales</taxon>
        <taxon>Marasmiineae</taxon>
        <taxon>Mycenaceae</taxon>
        <taxon>Mycena</taxon>
    </lineage>
</organism>
<comment type="caution">
    <text evidence="2">The sequence shown here is derived from an EMBL/GenBank/DDBJ whole genome shotgun (WGS) entry which is preliminary data.</text>
</comment>
<feature type="region of interest" description="Disordered" evidence="1">
    <location>
        <begin position="162"/>
        <end position="395"/>
    </location>
</feature>
<evidence type="ECO:0000313" key="3">
    <source>
        <dbReference type="Proteomes" id="UP000623467"/>
    </source>
</evidence>
<gene>
    <name evidence="2" type="ORF">MSAN_01469600</name>
</gene>
<feature type="compositionally biased region" description="Low complexity" evidence="1">
    <location>
        <begin position="255"/>
        <end position="275"/>
    </location>
</feature>
<feature type="compositionally biased region" description="Low complexity" evidence="1">
    <location>
        <begin position="324"/>
        <end position="339"/>
    </location>
</feature>
<dbReference type="EMBL" id="JACAZH010000011">
    <property type="protein sequence ID" value="KAF7355526.1"/>
    <property type="molecule type" value="Genomic_DNA"/>
</dbReference>
<feature type="compositionally biased region" description="Low complexity" evidence="1">
    <location>
        <begin position="1"/>
        <end position="12"/>
    </location>
</feature>
<keyword evidence="3" id="KW-1185">Reference proteome</keyword>
<feature type="compositionally biased region" description="Low complexity" evidence="1">
    <location>
        <begin position="217"/>
        <end position="230"/>
    </location>
</feature>
<feature type="compositionally biased region" description="Pro residues" evidence="1">
    <location>
        <begin position="340"/>
        <end position="358"/>
    </location>
</feature>
<sequence length="395" mass="42936">MGDRSQSQQSTSTPPPSSPAADSRRNAKGKSRPRYVEEVDNPTVEFLKFFGINVRDFAYEVILPPLAPYVRQPRPDPRNNAVAGPSSARAPRPLKRTRADGTEVEDNGYGFVMGVARTAPDASRPPKMPRLDTEVPGGSQASLPLRREATLLSLDVETELRRATHEMFGGSQSQSQGQSQGYYSQGNSQDTDEIPTPIVTPNGSLIWPDREPPLVPTEPASAAPTEPNSEQASTSSVPLALSESPTPASRRRASARPQPLRRASPFPSQLQLQPPSQLPPLPRWRTDTTRLSPPARCTPPLTINTTAPPPPPPVPTLARLDVQPLLRTFSSLSTFSSPLSEPPPSAPQQPRTPSPPPRYQLRKRSGTTASSARGSKRRRPAPPRREESLTLVIQS</sequence>
<evidence type="ECO:0000256" key="1">
    <source>
        <dbReference type="SAM" id="MobiDB-lite"/>
    </source>
</evidence>
<feature type="region of interest" description="Disordered" evidence="1">
    <location>
        <begin position="1"/>
        <end position="38"/>
    </location>
</feature>
<dbReference type="AlphaFoldDB" id="A0A8H7D1C8"/>
<dbReference type="Proteomes" id="UP000623467">
    <property type="component" value="Unassembled WGS sequence"/>
</dbReference>